<keyword evidence="4" id="KW-0804">Transcription</keyword>
<dbReference type="Proteomes" id="UP000070457">
    <property type="component" value="Unassembled WGS sequence"/>
</dbReference>
<dbReference type="GO" id="GO:0006352">
    <property type="term" value="P:DNA-templated transcription initiation"/>
    <property type="evidence" value="ECO:0007669"/>
    <property type="project" value="InterPro"/>
</dbReference>
<dbReference type="InterPro" id="IPR007630">
    <property type="entry name" value="RNA_pol_sigma70_r4"/>
</dbReference>
<evidence type="ECO:0000313" key="7">
    <source>
        <dbReference type="Proteomes" id="UP000070457"/>
    </source>
</evidence>
<keyword evidence="3" id="KW-0731">Sigma factor</keyword>
<dbReference type="CDD" id="cd06171">
    <property type="entry name" value="Sigma70_r4"/>
    <property type="match status" value="1"/>
</dbReference>
<evidence type="ECO:0000256" key="4">
    <source>
        <dbReference type="ARBA" id="ARBA00023163"/>
    </source>
</evidence>
<organism evidence="6 7">
    <name type="scientific">candidate division WS6 bacterium OLB20</name>
    <dbReference type="NCBI Taxonomy" id="1617426"/>
    <lineage>
        <taxon>Bacteria</taxon>
        <taxon>Candidatus Dojkabacteria</taxon>
    </lineage>
</organism>
<comment type="similarity">
    <text evidence="1">Belongs to the sigma-70 factor family. ECF subfamily.</text>
</comment>
<evidence type="ECO:0000259" key="5">
    <source>
        <dbReference type="Pfam" id="PF04545"/>
    </source>
</evidence>
<evidence type="ECO:0000256" key="2">
    <source>
        <dbReference type="ARBA" id="ARBA00023015"/>
    </source>
</evidence>
<dbReference type="InterPro" id="IPR013324">
    <property type="entry name" value="RNA_pol_sigma_r3/r4-like"/>
</dbReference>
<evidence type="ECO:0000313" key="6">
    <source>
        <dbReference type="EMBL" id="KXK26843.1"/>
    </source>
</evidence>
<protein>
    <submittedName>
        <fullName evidence="6">RNA polymerase sigma factor YlaC</fullName>
    </submittedName>
</protein>
<dbReference type="Gene3D" id="1.10.1740.10">
    <property type="match status" value="1"/>
</dbReference>
<dbReference type="PANTHER" id="PTHR43133:SF57">
    <property type="entry name" value="RNA POLYMERASE SIGMA-70 FACTOR"/>
    <property type="match status" value="1"/>
</dbReference>
<dbReference type="Gene3D" id="1.10.10.10">
    <property type="entry name" value="Winged helix-like DNA-binding domain superfamily/Winged helix DNA-binding domain"/>
    <property type="match status" value="1"/>
</dbReference>
<dbReference type="AlphaFoldDB" id="A0A136LYW6"/>
<name>A0A136LYW6_9BACT</name>
<dbReference type="InterPro" id="IPR039425">
    <property type="entry name" value="RNA_pol_sigma-70-like"/>
</dbReference>
<dbReference type="InterPro" id="IPR036388">
    <property type="entry name" value="WH-like_DNA-bd_sf"/>
</dbReference>
<keyword evidence="2" id="KW-0805">Transcription regulation</keyword>
<dbReference type="SUPFAM" id="SSF88946">
    <property type="entry name" value="Sigma2 domain of RNA polymerase sigma factors"/>
    <property type="match status" value="1"/>
</dbReference>
<dbReference type="PANTHER" id="PTHR43133">
    <property type="entry name" value="RNA POLYMERASE ECF-TYPE SIGMA FACTO"/>
    <property type="match status" value="1"/>
</dbReference>
<comment type="caution">
    <text evidence="6">The sequence shown here is derived from an EMBL/GenBank/DDBJ whole genome shotgun (WGS) entry which is preliminary data.</text>
</comment>
<feature type="domain" description="RNA polymerase sigma-70 region 4" evidence="5">
    <location>
        <begin position="118"/>
        <end position="167"/>
    </location>
</feature>
<evidence type="ECO:0000256" key="3">
    <source>
        <dbReference type="ARBA" id="ARBA00023082"/>
    </source>
</evidence>
<dbReference type="GO" id="GO:0016987">
    <property type="term" value="F:sigma factor activity"/>
    <property type="evidence" value="ECO:0007669"/>
    <property type="project" value="UniProtKB-KW"/>
</dbReference>
<dbReference type="STRING" id="1617426.TR69_WS6001000864"/>
<gene>
    <name evidence="6" type="primary">ylaC</name>
    <name evidence="6" type="ORF">TR69_WS6001000864</name>
</gene>
<dbReference type="SUPFAM" id="SSF88659">
    <property type="entry name" value="Sigma3 and sigma4 domains of RNA polymerase sigma factors"/>
    <property type="match status" value="1"/>
</dbReference>
<dbReference type="EMBL" id="JYNZ01000003">
    <property type="protein sequence ID" value="KXK26843.1"/>
    <property type="molecule type" value="Genomic_DNA"/>
</dbReference>
<sequence length="184" mass="21219">MSADNYTGMTVKRQLSDLFDSKFDGIYRYFLIKTLDQSVAEDLSSETFTRLGEQLHINQSIDNAESYLYGIARNVLNEHLREKYLLADISLDENRIEDAVEEAGTRTMTMLEDALRRCLERLPEKQALVLRLRFVERLSFQEIITELGKTADYVKTTQRRAIASMRKLVAGGECIPALTYKKHE</sequence>
<accession>A0A136LYW6</accession>
<dbReference type="InterPro" id="IPR013325">
    <property type="entry name" value="RNA_pol_sigma_r2"/>
</dbReference>
<reference evidence="6 7" key="1">
    <citation type="submission" date="2015-02" db="EMBL/GenBank/DDBJ databases">
        <title>Improved understanding of the partial-nitritation anammox process through 23 genomes representing the majority of the microbial community.</title>
        <authorList>
            <person name="Speth D.R."/>
            <person name="In T Zandt M."/>
            <person name="Guerrero Cruz S."/>
            <person name="Jetten M.S."/>
            <person name="Dutilh B.E."/>
        </authorList>
    </citation>
    <scope>NUCLEOTIDE SEQUENCE [LARGE SCALE GENOMIC DNA]</scope>
    <source>
        <strain evidence="6">OLB20</strain>
    </source>
</reference>
<dbReference type="NCBIfam" id="TIGR02937">
    <property type="entry name" value="sigma70-ECF"/>
    <property type="match status" value="1"/>
</dbReference>
<dbReference type="Pfam" id="PF04545">
    <property type="entry name" value="Sigma70_r4"/>
    <property type="match status" value="1"/>
</dbReference>
<proteinExistence type="inferred from homology"/>
<evidence type="ECO:0000256" key="1">
    <source>
        <dbReference type="ARBA" id="ARBA00010641"/>
    </source>
</evidence>
<dbReference type="InterPro" id="IPR014284">
    <property type="entry name" value="RNA_pol_sigma-70_dom"/>
</dbReference>